<feature type="region of interest" description="Disordered" evidence="1">
    <location>
        <begin position="1020"/>
        <end position="1069"/>
    </location>
</feature>
<dbReference type="Proteomes" id="UP000016924">
    <property type="component" value="Unassembled WGS sequence"/>
</dbReference>
<dbReference type="AlphaFoldDB" id="R7YSZ3"/>
<feature type="compositionally biased region" description="Basic and acidic residues" evidence="1">
    <location>
        <begin position="481"/>
        <end position="512"/>
    </location>
</feature>
<name>R7YSZ3_CONA1</name>
<dbReference type="GeneID" id="19901588"/>
<feature type="region of interest" description="Disordered" evidence="1">
    <location>
        <begin position="143"/>
        <end position="184"/>
    </location>
</feature>
<accession>R7YSZ3</accession>
<feature type="compositionally biased region" description="Gly residues" evidence="1">
    <location>
        <begin position="1060"/>
        <end position="1069"/>
    </location>
</feature>
<dbReference type="PANTHER" id="PTHR42068:SF1">
    <property type="entry name" value="YALI0B18964P"/>
    <property type="match status" value="1"/>
</dbReference>
<feature type="region of interest" description="Disordered" evidence="1">
    <location>
        <begin position="634"/>
        <end position="654"/>
    </location>
</feature>
<gene>
    <name evidence="2" type="ORF">W97_04277</name>
</gene>
<dbReference type="EMBL" id="JH767571">
    <property type="protein sequence ID" value="EON65042.1"/>
    <property type="molecule type" value="Genomic_DNA"/>
</dbReference>
<sequence length="1069" mass="114981">MPVKLPGKFRRKSSGNALEKQEAPPSFRVIPRDEVQAAAETAANTKRMSLGRPLSSPKQPFQQPPSEEDSGTSLRGSEGSSAANSAISRVYDTSSSARFSSSSTLPSSTDAENEEFSKRKSIPTPTSDWRSFSFLGAARTFKPGAKGHKVSTSVASEVDKGEISQEPSTGSLASRDRAMTTSSYASTAMAPKIDGDLGLGSTDFGSGFGDLFEGAGRRGSAIMEETESSHFLAPTAIRSDSAPMLSLPAAAYAGHYAPKSSGAILPLPPTNKSDNSACSWDSRDHHHKGMCAYGPQEAAFPTKPPSVPIHAQKLASEAASANPGVVFSAAARVGGYTIPAQNLAKTSNYSSRVSEDADTKAVRDSAIKRKSLHSEGHIDASSKIARENSGLQPNALSATSSSSNSMKTPSLSSAGSSVRTNELPLNLPTGRRVTPTPLFDSDQVHSNDTTPRATKAEPHGEDEPLFSQSTIADVNAAFKFSETKDETPRRMTDAQFQRERKQKELSRSKDNASESDSEESDYYDDVDETERNREQAKQRRKQEADLAVFRQQMKKTTGEKTADHSSTQFRPSSDGRFHSANNLLAGLGVTPDRSGPSSDDEDDEIPLGILKEHGFPNKNRPPTKLHASNSHSNLRVVSQMSQSPARPGSVAGSVAGAPRGNLPVFARKFPVDLPYFGAGIVNAPNREPLAFNRSAGSVYGGGVNNSMPQLPPPGGLVGVIATEERQRAMRRGSPNVQGHYGPIMPEPRPITQQMPLYSHQMPYMQPQFSAMPQQMHSQMQFQGPMMGAAQPMGGAMGYPNMGMGAGMGMMPPVQDENARIQAMQLQLEMMRMQNVQPLSSATAINPSYNSISGVIHPPNRYTDKYRDRGRQQKFSLESLGPAPPPGSDPLEMYAWQEEYYARASRSGRFTSKQLETMQLEMIVQRTRDGAANPITTPQQYGMSMLQPPSHWAGVGASGYAPSMQGLNMGAGNGYAPSIAPSERSNIGMSPRYRPVHLGQDAASTVASSATVVQPTYDMNDKLKATERNPYSRGVAANAAPEEDEEGWGDFKKKRGPKNPRGGGNMFSKN</sequence>
<proteinExistence type="predicted"/>
<feature type="region of interest" description="Disordered" evidence="1">
    <location>
        <begin position="1"/>
        <end position="130"/>
    </location>
</feature>
<organism evidence="2 3">
    <name type="scientific">Coniosporium apollinis (strain CBS 100218)</name>
    <name type="common">Rock-inhabiting black yeast</name>
    <dbReference type="NCBI Taxonomy" id="1168221"/>
    <lineage>
        <taxon>Eukaryota</taxon>
        <taxon>Fungi</taxon>
        <taxon>Dikarya</taxon>
        <taxon>Ascomycota</taxon>
        <taxon>Pezizomycotina</taxon>
        <taxon>Dothideomycetes</taxon>
        <taxon>Dothideomycetes incertae sedis</taxon>
        <taxon>Coniosporium</taxon>
    </lineage>
</organism>
<dbReference type="RefSeq" id="XP_007780359.1">
    <property type="nucleotide sequence ID" value="XM_007782169.1"/>
</dbReference>
<evidence type="ECO:0000313" key="2">
    <source>
        <dbReference type="EMBL" id="EON65042.1"/>
    </source>
</evidence>
<dbReference type="OMA" id="ERSNIGM"/>
<protein>
    <submittedName>
        <fullName evidence="2">Uncharacterized protein</fullName>
    </submittedName>
</protein>
<dbReference type="OrthoDB" id="5396252at2759"/>
<feature type="compositionally biased region" description="Polar residues" evidence="1">
    <location>
        <begin position="71"/>
        <end position="87"/>
    </location>
</feature>
<keyword evidence="3" id="KW-1185">Reference proteome</keyword>
<feature type="compositionally biased region" description="Acidic residues" evidence="1">
    <location>
        <begin position="513"/>
        <end position="528"/>
    </location>
</feature>
<reference evidence="3" key="1">
    <citation type="submission" date="2012-06" db="EMBL/GenBank/DDBJ databases">
        <title>The genome sequence of Coniosporium apollinis CBS 100218.</title>
        <authorList>
            <consortium name="The Broad Institute Genome Sequencing Platform"/>
            <person name="Cuomo C."/>
            <person name="Gorbushina A."/>
            <person name="Noack S."/>
            <person name="Walker B."/>
            <person name="Young S.K."/>
            <person name="Zeng Q."/>
            <person name="Gargeya S."/>
            <person name="Fitzgerald M."/>
            <person name="Haas B."/>
            <person name="Abouelleil A."/>
            <person name="Alvarado L."/>
            <person name="Arachchi H.M."/>
            <person name="Berlin A.M."/>
            <person name="Chapman S.B."/>
            <person name="Goldberg J."/>
            <person name="Griggs A."/>
            <person name="Gujja S."/>
            <person name="Hansen M."/>
            <person name="Howarth C."/>
            <person name="Imamovic A."/>
            <person name="Larimer J."/>
            <person name="McCowan C."/>
            <person name="Montmayeur A."/>
            <person name="Murphy C."/>
            <person name="Neiman D."/>
            <person name="Pearson M."/>
            <person name="Priest M."/>
            <person name="Roberts A."/>
            <person name="Saif S."/>
            <person name="Shea T."/>
            <person name="Sisk P."/>
            <person name="Sykes S."/>
            <person name="Wortman J."/>
            <person name="Nusbaum C."/>
            <person name="Birren B."/>
        </authorList>
    </citation>
    <scope>NUCLEOTIDE SEQUENCE [LARGE SCALE GENOMIC DNA]</scope>
    <source>
        <strain evidence="3">CBS 100218</strain>
    </source>
</reference>
<dbReference type="eggNOG" id="ENOG502S93S">
    <property type="taxonomic scope" value="Eukaryota"/>
</dbReference>
<dbReference type="PANTHER" id="PTHR42068">
    <property type="entry name" value="YALI0B18964P"/>
    <property type="match status" value="1"/>
</dbReference>
<feature type="compositionally biased region" description="Basic and acidic residues" evidence="1">
    <location>
        <begin position="353"/>
        <end position="386"/>
    </location>
</feature>
<feature type="region of interest" description="Disordered" evidence="1">
    <location>
        <begin position="346"/>
        <end position="605"/>
    </location>
</feature>
<dbReference type="HOGENOM" id="CLU_006885_0_0_1"/>
<feature type="compositionally biased region" description="Low complexity" evidence="1">
    <location>
        <begin position="53"/>
        <end position="65"/>
    </location>
</feature>
<evidence type="ECO:0000256" key="1">
    <source>
        <dbReference type="SAM" id="MobiDB-lite"/>
    </source>
</evidence>
<evidence type="ECO:0000313" key="3">
    <source>
        <dbReference type="Proteomes" id="UP000016924"/>
    </source>
</evidence>
<feature type="compositionally biased region" description="Polar residues" evidence="1">
    <location>
        <begin position="634"/>
        <end position="644"/>
    </location>
</feature>
<feature type="compositionally biased region" description="Low complexity" evidence="1">
    <location>
        <begin position="393"/>
        <end position="413"/>
    </location>
</feature>
<dbReference type="STRING" id="1168221.R7YSZ3"/>
<feature type="compositionally biased region" description="Low complexity" evidence="1">
    <location>
        <begin position="93"/>
        <end position="109"/>
    </location>
</feature>
<feature type="compositionally biased region" description="Basic and acidic residues" evidence="1">
    <location>
        <begin position="529"/>
        <end position="544"/>
    </location>
</feature>